<evidence type="ECO:0000256" key="2">
    <source>
        <dbReference type="ARBA" id="ARBA00022741"/>
    </source>
</evidence>
<comment type="caution">
    <text evidence="9">The sequence shown here is derived from an EMBL/GenBank/DDBJ whole genome shotgun (WGS) entry which is preliminary data.</text>
</comment>
<evidence type="ECO:0000313" key="10">
    <source>
        <dbReference type="Proteomes" id="UP001476798"/>
    </source>
</evidence>
<reference evidence="9 10" key="1">
    <citation type="submission" date="2021-06" db="EMBL/GenBank/DDBJ databases">
        <authorList>
            <person name="Palmer J.M."/>
        </authorList>
    </citation>
    <scope>NUCLEOTIDE SEQUENCE [LARGE SCALE GENOMIC DNA]</scope>
    <source>
        <strain evidence="9 10">GA_2019</strain>
        <tissue evidence="9">Muscle</tissue>
    </source>
</reference>
<evidence type="ECO:0000256" key="5">
    <source>
        <dbReference type="ARBA" id="ARBA00023137"/>
    </source>
</evidence>
<dbReference type="InterPro" id="IPR020635">
    <property type="entry name" value="Tyr_kinase_cat_dom"/>
</dbReference>
<dbReference type="EMBL" id="JAHRIO010050380">
    <property type="protein sequence ID" value="MEQ2174422.1"/>
    <property type="molecule type" value="Genomic_DNA"/>
</dbReference>
<dbReference type="Gene3D" id="3.30.200.20">
    <property type="entry name" value="Phosphorylase Kinase, domain 1"/>
    <property type="match status" value="1"/>
</dbReference>
<keyword evidence="5" id="KW-0808">Transferase</keyword>
<dbReference type="InterPro" id="IPR000719">
    <property type="entry name" value="Prot_kinase_dom"/>
</dbReference>
<keyword evidence="4" id="KW-0472">Membrane</keyword>
<accession>A0ABV0NSS2</accession>
<feature type="domain" description="Protein kinase" evidence="8">
    <location>
        <begin position="41"/>
        <end position="252"/>
    </location>
</feature>
<dbReference type="SMART" id="SM00219">
    <property type="entry name" value="TyrKc"/>
    <property type="match status" value="1"/>
</dbReference>
<dbReference type="Pfam" id="PF14575">
    <property type="entry name" value="EphA2_TM"/>
    <property type="match status" value="1"/>
</dbReference>
<evidence type="ECO:0000259" key="8">
    <source>
        <dbReference type="PROSITE" id="PS50011"/>
    </source>
</evidence>
<dbReference type="Pfam" id="PF07714">
    <property type="entry name" value="PK_Tyr_Ser-Thr"/>
    <property type="match status" value="3"/>
</dbReference>
<dbReference type="InterPro" id="IPR008266">
    <property type="entry name" value="Tyr_kinase_AS"/>
</dbReference>
<dbReference type="PROSITE" id="PS50011">
    <property type="entry name" value="PROTEIN_KINASE_DOM"/>
    <property type="match status" value="1"/>
</dbReference>
<keyword evidence="10" id="KW-1185">Reference proteome</keyword>
<keyword evidence="5" id="KW-0829">Tyrosine-protein kinase</keyword>
<evidence type="ECO:0000256" key="7">
    <source>
        <dbReference type="PROSITE-ProRule" id="PRU10141"/>
    </source>
</evidence>
<dbReference type="Proteomes" id="UP001476798">
    <property type="component" value="Unassembled WGS sequence"/>
</dbReference>
<evidence type="ECO:0000256" key="3">
    <source>
        <dbReference type="ARBA" id="ARBA00022840"/>
    </source>
</evidence>
<dbReference type="InterPro" id="IPR017441">
    <property type="entry name" value="Protein_kinase_ATP_BS"/>
</dbReference>
<evidence type="ECO:0000256" key="1">
    <source>
        <dbReference type="ARBA" id="ARBA00004167"/>
    </source>
</evidence>
<name>A0ABV0NSS2_9TELE</name>
<dbReference type="PROSITE" id="PS00107">
    <property type="entry name" value="PROTEIN_KINASE_ATP"/>
    <property type="match status" value="1"/>
</dbReference>
<comment type="subcellular location">
    <subcellularLocation>
        <location evidence="1">Membrane</location>
        <topology evidence="1">Single-pass membrane protein</topology>
    </subcellularLocation>
</comment>
<dbReference type="Gene3D" id="1.10.510.10">
    <property type="entry name" value="Transferase(Phosphotransferase) domain 1"/>
    <property type="match status" value="2"/>
</dbReference>
<keyword evidence="6 9" id="KW-0675">Receptor</keyword>
<dbReference type="PANTHER" id="PTHR46877">
    <property type="entry name" value="EPH RECEPTOR A5"/>
    <property type="match status" value="1"/>
</dbReference>
<evidence type="ECO:0000313" key="9">
    <source>
        <dbReference type="EMBL" id="MEQ2174422.1"/>
    </source>
</evidence>
<keyword evidence="5" id="KW-0418">Kinase</keyword>
<keyword evidence="3 7" id="KW-0067">ATP-binding</keyword>
<dbReference type="InterPro" id="IPR050449">
    <property type="entry name" value="Ephrin_rcpt_TKs"/>
</dbReference>
<dbReference type="PANTHER" id="PTHR46877:SF12">
    <property type="entry name" value="EPHRIN TYPE-A RECEPTOR 3"/>
    <property type="match status" value="1"/>
</dbReference>
<dbReference type="InterPro" id="IPR001245">
    <property type="entry name" value="Ser-Thr/Tyr_kinase_cat_dom"/>
</dbReference>
<gene>
    <name evidence="9" type="primary">EPHA3_2</name>
    <name evidence="9" type="ORF">GOODEAATRI_007831</name>
</gene>
<organism evidence="9 10">
    <name type="scientific">Goodea atripinnis</name>
    <dbReference type="NCBI Taxonomy" id="208336"/>
    <lineage>
        <taxon>Eukaryota</taxon>
        <taxon>Metazoa</taxon>
        <taxon>Chordata</taxon>
        <taxon>Craniata</taxon>
        <taxon>Vertebrata</taxon>
        <taxon>Euteleostomi</taxon>
        <taxon>Actinopterygii</taxon>
        <taxon>Neopterygii</taxon>
        <taxon>Teleostei</taxon>
        <taxon>Neoteleostei</taxon>
        <taxon>Acanthomorphata</taxon>
        <taxon>Ovalentaria</taxon>
        <taxon>Atherinomorphae</taxon>
        <taxon>Cyprinodontiformes</taxon>
        <taxon>Goodeidae</taxon>
        <taxon>Goodea</taxon>
    </lineage>
</organism>
<evidence type="ECO:0000256" key="6">
    <source>
        <dbReference type="ARBA" id="ARBA00023170"/>
    </source>
</evidence>
<dbReference type="InterPro" id="IPR011009">
    <property type="entry name" value="Kinase-like_dom_sf"/>
</dbReference>
<dbReference type="InterPro" id="IPR027936">
    <property type="entry name" value="Eph_TM"/>
</dbReference>
<dbReference type="SUPFAM" id="SSF56112">
    <property type="entry name" value="Protein kinase-like (PK-like)"/>
    <property type="match status" value="1"/>
</dbReference>
<protein>
    <submittedName>
        <fullName evidence="9">Ephrin type-A receptor 3</fullName>
    </submittedName>
</protein>
<feature type="binding site" evidence="7">
    <location>
        <position position="73"/>
    </location>
    <ligand>
        <name>ATP</name>
        <dbReference type="ChEBI" id="CHEBI:30616"/>
    </ligand>
</feature>
<proteinExistence type="predicted"/>
<keyword evidence="2 7" id="KW-0547">Nucleotide-binding</keyword>
<evidence type="ECO:0000256" key="4">
    <source>
        <dbReference type="ARBA" id="ARBA00023136"/>
    </source>
</evidence>
<sequence>MCYAASTVRLPGIRTYVDPHTYEDPSQAVHEFAKELDASCIAIDKVVGAGEFGEVCSGRLKLPSKKEICVAIKTLKGGYTDKQRRDFLAEASIMGQFDHPNIIRLEGFTGIQLVGMLRGIASGMKYLSDMGYVHRDLAARNILVNSNLVCKVKFTSASDAWSYGIVLWEVIKAVDEGYRLPPPMDCPATLYQLMLDCWQKERNNRPKFEQIVSILDKLIRNPCSLKITANTTSRYQKYTKYLIAFIWDFCTH</sequence>
<dbReference type="PROSITE" id="PS00109">
    <property type="entry name" value="PROTEIN_KINASE_TYR"/>
    <property type="match status" value="1"/>
</dbReference>